<dbReference type="InterPro" id="IPR000917">
    <property type="entry name" value="Sulfatase_N"/>
</dbReference>
<dbReference type="SUPFAM" id="SSF53649">
    <property type="entry name" value="Alkaline phosphatase-like"/>
    <property type="match status" value="1"/>
</dbReference>
<evidence type="ECO:0000256" key="4">
    <source>
        <dbReference type="ARBA" id="ARBA00022801"/>
    </source>
</evidence>
<evidence type="ECO:0000256" key="5">
    <source>
        <dbReference type="ARBA" id="ARBA00023180"/>
    </source>
</evidence>
<evidence type="ECO:0000256" key="3">
    <source>
        <dbReference type="ARBA" id="ARBA00022729"/>
    </source>
</evidence>
<keyword evidence="3" id="KW-0732">Signal</keyword>
<protein>
    <submittedName>
        <fullName evidence="8">N-acetylglucosamine-6-sulfatase-like</fullName>
    </submittedName>
</protein>
<feature type="domain" description="Sulfatase N-terminal" evidence="6">
    <location>
        <begin position="58"/>
        <end position="395"/>
    </location>
</feature>
<dbReference type="PANTHER" id="PTHR43108:SF8">
    <property type="entry name" value="SD21168P"/>
    <property type="match status" value="1"/>
</dbReference>
<accession>A0ABM1S278</accession>
<dbReference type="RefSeq" id="XP_022237733.1">
    <property type="nucleotide sequence ID" value="XM_022382025.1"/>
</dbReference>
<gene>
    <name evidence="8" type="primary">LOC106478422</name>
</gene>
<organism evidence="7 8">
    <name type="scientific">Limulus polyphemus</name>
    <name type="common">Atlantic horseshoe crab</name>
    <dbReference type="NCBI Taxonomy" id="6850"/>
    <lineage>
        <taxon>Eukaryota</taxon>
        <taxon>Metazoa</taxon>
        <taxon>Ecdysozoa</taxon>
        <taxon>Arthropoda</taxon>
        <taxon>Chelicerata</taxon>
        <taxon>Merostomata</taxon>
        <taxon>Xiphosura</taxon>
        <taxon>Limulidae</taxon>
        <taxon>Limulus</taxon>
    </lineage>
</organism>
<evidence type="ECO:0000256" key="1">
    <source>
        <dbReference type="ARBA" id="ARBA00001913"/>
    </source>
</evidence>
<proteinExistence type="inferred from homology"/>
<comment type="cofactor">
    <cofactor evidence="1">
        <name>Ca(2+)</name>
        <dbReference type="ChEBI" id="CHEBI:29108"/>
    </cofactor>
</comment>
<evidence type="ECO:0000313" key="7">
    <source>
        <dbReference type="Proteomes" id="UP000694941"/>
    </source>
</evidence>
<dbReference type="InterPro" id="IPR012251">
    <property type="entry name" value="GlcNAc_6-SO4ase"/>
</dbReference>
<reference evidence="8" key="1">
    <citation type="submission" date="2025-08" db="UniProtKB">
        <authorList>
            <consortium name="RefSeq"/>
        </authorList>
    </citation>
    <scope>IDENTIFICATION</scope>
    <source>
        <tissue evidence="8">Muscle</tissue>
    </source>
</reference>
<sequence length="488" mass="55466">MKCTKLELYWMIGSWKFDMYQMWILPFTTKFLANRCVTVMWLCLWTTGLQVAWGFTPPNIIFVLTDDQDVELGGMEPMLKTRKLLEEGGVTFENMFVTTPLCCPSRSSILTGQYVHNHRVVNNSVSGNCSSQNWQASLEKKTFITYLKKQNYTTFYAGKYLNQYGRHSVGGVQHIPPGWDTWIGLVQNSRYYNYSLSINGKKVKHGSNPRKDYLTNLIVSNISQFLKEFSQKSPFFMMLSPPAPHSPFTPVPWYAKNFSTKLAPRTPNFGVYGGKEKHWLLQQPPHPLSNEVIKNIDETFRNRWRTLLSVDDLVQKVFHVLKRIKALNNTYIFFSSDNGFHLGQFSLPQDKRQLYEFDIRVPLLVRGPGITPGTVVKKPVLNIDFAATFLDLAGIKKPGFMDGTSFVPLIKNITSLHESWRTEFVVEHKGESVVGPVKGCPQYPNGGVKVSSKTLKANGGTLMVNDIISIVHHVVDFILTSDPGFLTN</sequence>
<dbReference type="Proteomes" id="UP000694941">
    <property type="component" value="Unplaced"/>
</dbReference>
<keyword evidence="7" id="KW-1185">Reference proteome</keyword>
<evidence type="ECO:0000259" key="6">
    <source>
        <dbReference type="Pfam" id="PF00884"/>
    </source>
</evidence>
<dbReference type="PROSITE" id="PS00523">
    <property type="entry name" value="SULFATASE_1"/>
    <property type="match status" value="1"/>
</dbReference>
<dbReference type="Pfam" id="PF00884">
    <property type="entry name" value="Sulfatase"/>
    <property type="match status" value="1"/>
</dbReference>
<dbReference type="PANTHER" id="PTHR43108">
    <property type="entry name" value="N-ACETYLGLUCOSAMINE-6-SULFATASE FAMILY MEMBER"/>
    <property type="match status" value="1"/>
</dbReference>
<evidence type="ECO:0000313" key="8">
    <source>
        <dbReference type="RefSeq" id="XP_022237733.1"/>
    </source>
</evidence>
<dbReference type="CDD" id="cd16147">
    <property type="entry name" value="G6S"/>
    <property type="match status" value="1"/>
</dbReference>
<comment type="similarity">
    <text evidence="2">Belongs to the sulfatase family.</text>
</comment>
<keyword evidence="5" id="KW-0325">Glycoprotein</keyword>
<dbReference type="PIRSF" id="PIRSF036666">
    <property type="entry name" value="G6S"/>
    <property type="match status" value="1"/>
</dbReference>
<dbReference type="Gene3D" id="3.40.720.10">
    <property type="entry name" value="Alkaline Phosphatase, subunit A"/>
    <property type="match status" value="1"/>
</dbReference>
<dbReference type="InterPro" id="IPR024607">
    <property type="entry name" value="Sulfatase_CS"/>
</dbReference>
<keyword evidence="4" id="KW-0378">Hydrolase</keyword>
<dbReference type="GeneID" id="106478422"/>
<name>A0ABM1S278_LIMPO</name>
<evidence type="ECO:0000256" key="2">
    <source>
        <dbReference type="ARBA" id="ARBA00008779"/>
    </source>
</evidence>
<dbReference type="InterPro" id="IPR017850">
    <property type="entry name" value="Alkaline_phosphatase_core_sf"/>
</dbReference>